<accession>A0A517T1I2</accession>
<dbReference type="AlphaFoldDB" id="A0A517T1I2"/>
<dbReference type="EMBL" id="CP036272">
    <property type="protein sequence ID" value="QDT62245.1"/>
    <property type="molecule type" value="Genomic_DNA"/>
</dbReference>
<feature type="region of interest" description="Disordered" evidence="1">
    <location>
        <begin position="135"/>
        <end position="173"/>
    </location>
</feature>
<evidence type="ECO:0000313" key="3">
    <source>
        <dbReference type="Proteomes" id="UP000315003"/>
    </source>
</evidence>
<evidence type="ECO:0000313" key="2">
    <source>
        <dbReference type="EMBL" id="QDT62245.1"/>
    </source>
</evidence>
<dbReference type="Proteomes" id="UP000315003">
    <property type="component" value="Chromosome"/>
</dbReference>
<organism evidence="2 3">
    <name type="scientific">Stieleria bergensis</name>
    <dbReference type="NCBI Taxonomy" id="2528025"/>
    <lineage>
        <taxon>Bacteria</taxon>
        <taxon>Pseudomonadati</taxon>
        <taxon>Planctomycetota</taxon>
        <taxon>Planctomycetia</taxon>
        <taxon>Pirellulales</taxon>
        <taxon>Pirellulaceae</taxon>
        <taxon>Stieleria</taxon>
    </lineage>
</organism>
<keyword evidence="3" id="KW-1185">Reference proteome</keyword>
<reference evidence="2 3" key="1">
    <citation type="submission" date="2019-02" db="EMBL/GenBank/DDBJ databases">
        <title>Deep-cultivation of Planctomycetes and their phenomic and genomic characterization uncovers novel biology.</title>
        <authorList>
            <person name="Wiegand S."/>
            <person name="Jogler M."/>
            <person name="Boedeker C."/>
            <person name="Pinto D."/>
            <person name="Vollmers J."/>
            <person name="Rivas-Marin E."/>
            <person name="Kohn T."/>
            <person name="Peeters S.H."/>
            <person name="Heuer A."/>
            <person name="Rast P."/>
            <person name="Oberbeckmann S."/>
            <person name="Bunk B."/>
            <person name="Jeske O."/>
            <person name="Meyerdierks A."/>
            <person name="Storesund J.E."/>
            <person name="Kallscheuer N."/>
            <person name="Luecker S."/>
            <person name="Lage O.M."/>
            <person name="Pohl T."/>
            <person name="Merkel B.J."/>
            <person name="Hornburger P."/>
            <person name="Mueller R.-W."/>
            <person name="Bruemmer F."/>
            <person name="Labrenz M."/>
            <person name="Spormann A.M."/>
            <person name="Op den Camp H."/>
            <person name="Overmann J."/>
            <person name="Amann R."/>
            <person name="Jetten M.S.M."/>
            <person name="Mascher T."/>
            <person name="Medema M.H."/>
            <person name="Devos D.P."/>
            <person name="Kaster A.-K."/>
            <person name="Ovreas L."/>
            <person name="Rohde M."/>
            <person name="Galperin M.Y."/>
            <person name="Jogler C."/>
        </authorList>
    </citation>
    <scope>NUCLEOTIDE SEQUENCE [LARGE SCALE GENOMIC DNA]</scope>
    <source>
        <strain evidence="2 3">SV_7m_r</strain>
    </source>
</reference>
<name>A0A517T1I2_9BACT</name>
<gene>
    <name evidence="2" type="ORF">SV7mr_47920</name>
</gene>
<proteinExistence type="predicted"/>
<protein>
    <submittedName>
        <fullName evidence="2">Uncharacterized protein</fullName>
    </submittedName>
</protein>
<sequence>MGEYFHEEIEVMEETCCKKGDAFCTFSVCRVTAEVVNPTRESDLHSMVSDVSHSGGDEDGFDALKDGGMEETIEFDSSCISDQSTKLRFHSSADVDRRQASITAALTKQLGRYSIQDVLGVGGEGVVYRGLDETPCGHQDVEEPQGRAGASRSVSGRGTSIGKVKPSQRGANL</sequence>
<evidence type="ECO:0000256" key="1">
    <source>
        <dbReference type="SAM" id="MobiDB-lite"/>
    </source>
</evidence>